<evidence type="ECO:0000256" key="3">
    <source>
        <dbReference type="ARBA" id="ARBA00023163"/>
    </source>
</evidence>
<dbReference type="PROSITE" id="PS50956">
    <property type="entry name" value="HTH_ASNC_2"/>
    <property type="match status" value="1"/>
</dbReference>
<evidence type="ECO:0000313" key="5">
    <source>
        <dbReference type="EMBL" id="UTF54119.1"/>
    </source>
</evidence>
<evidence type="ECO:0000256" key="1">
    <source>
        <dbReference type="ARBA" id="ARBA00023015"/>
    </source>
</evidence>
<dbReference type="SMART" id="SM00344">
    <property type="entry name" value="HTH_ASNC"/>
    <property type="match status" value="1"/>
</dbReference>
<dbReference type="InterPro" id="IPR019888">
    <property type="entry name" value="Tscrpt_reg_AsnC-like"/>
</dbReference>
<dbReference type="SUPFAM" id="SSF46785">
    <property type="entry name" value="Winged helix' DNA-binding domain"/>
    <property type="match status" value="1"/>
</dbReference>
<keyword evidence="1" id="KW-0805">Transcription regulation</keyword>
<name>A0A9E7N972_9EURY</name>
<proteinExistence type="predicted"/>
<keyword evidence="6" id="KW-1185">Reference proteome</keyword>
<keyword evidence="3" id="KW-0804">Transcription</keyword>
<dbReference type="GO" id="GO:0043200">
    <property type="term" value="P:response to amino acid"/>
    <property type="evidence" value="ECO:0007669"/>
    <property type="project" value="TreeGrafter"/>
</dbReference>
<evidence type="ECO:0000256" key="2">
    <source>
        <dbReference type="ARBA" id="ARBA00023125"/>
    </source>
</evidence>
<evidence type="ECO:0000313" key="6">
    <source>
        <dbReference type="Proteomes" id="UP001056855"/>
    </source>
</evidence>
<protein>
    <submittedName>
        <fullName evidence="5">Lrp/AsnC family transcriptional regulator</fullName>
    </submittedName>
</protein>
<dbReference type="KEGG" id="sawl:NGM29_02210"/>
<dbReference type="GO" id="GO:0043565">
    <property type="term" value="F:sequence-specific DNA binding"/>
    <property type="evidence" value="ECO:0007669"/>
    <property type="project" value="InterPro"/>
</dbReference>
<dbReference type="RefSeq" id="WP_254158624.1">
    <property type="nucleotide sequence ID" value="NZ_CP100355.1"/>
</dbReference>
<feature type="domain" description="HTH asnC-type" evidence="4">
    <location>
        <begin position="6"/>
        <end position="67"/>
    </location>
</feature>
<dbReference type="CDD" id="cd00090">
    <property type="entry name" value="HTH_ARSR"/>
    <property type="match status" value="1"/>
</dbReference>
<dbReference type="AlphaFoldDB" id="A0A9E7N972"/>
<gene>
    <name evidence="5" type="ORF">NGM29_02210</name>
</gene>
<dbReference type="InterPro" id="IPR036388">
    <property type="entry name" value="WH-like_DNA-bd_sf"/>
</dbReference>
<dbReference type="EMBL" id="CP100355">
    <property type="protein sequence ID" value="UTF54119.1"/>
    <property type="molecule type" value="Genomic_DNA"/>
</dbReference>
<dbReference type="InterPro" id="IPR011991">
    <property type="entry name" value="ArsR-like_HTH"/>
</dbReference>
<organism evidence="5 6">
    <name type="scientific">Natronosalvus rutilus</name>
    <dbReference type="NCBI Taxonomy" id="2953753"/>
    <lineage>
        <taxon>Archaea</taxon>
        <taxon>Methanobacteriati</taxon>
        <taxon>Methanobacteriota</taxon>
        <taxon>Stenosarchaea group</taxon>
        <taxon>Halobacteria</taxon>
        <taxon>Halobacteriales</taxon>
        <taxon>Natrialbaceae</taxon>
        <taxon>Natronosalvus</taxon>
    </lineage>
</organism>
<dbReference type="PANTHER" id="PTHR30154:SF34">
    <property type="entry name" value="TRANSCRIPTIONAL REGULATOR AZLB"/>
    <property type="match status" value="1"/>
</dbReference>
<evidence type="ECO:0000259" key="4">
    <source>
        <dbReference type="PROSITE" id="PS50956"/>
    </source>
</evidence>
<dbReference type="PANTHER" id="PTHR30154">
    <property type="entry name" value="LEUCINE-RESPONSIVE REGULATORY PROTEIN"/>
    <property type="match status" value="1"/>
</dbReference>
<keyword evidence="2" id="KW-0238">DNA-binding</keyword>
<dbReference type="Gene3D" id="1.10.10.10">
    <property type="entry name" value="Winged helix-like DNA-binding domain superfamily/Winged helix DNA-binding domain"/>
    <property type="match status" value="1"/>
</dbReference>
<reference evidence="5" key="1">
    <citation type="submission" date="2022-06" db="EMBL/GenBank/DDBJ databases">
        <title>Diverse halophilic archaea isolated from saline environments.</title>
        <authorList>
            <person name="Cui H.-L."/>
        </authorList>
    </citation>
    <scope>NUCLEOTIDE SEQUENCE</scope>
    <source>
        <strain evidence="5">WLHS1</strain>
    </source>
</reference>
<dbReference type="Pfam" id="PF13412">
    <property type="entry name" value="HTH_24"/>
    <property type="match status" value="1"/>
</dbReference>
<dbReference type="InterPro" id="IPR036390">
    <property type="entry name" value="WH_DNA-bd_sf"/>
</dbReference>
<dbReference type="GO" id="GO:0005829">
    <property type="term" value="C:cytosol"/>
    <property type="evidence" value="ECO:0007669"/>
    <property type="project" value="TreeGrafter"/>
</dbReference>
<accession>A0A9E7N972</accession>
<dbReference type="Proteomes" id="UP001056855">
    <property type="component" value="Chromosome"/>
</dbReference>
<dbReference type="PRINTS" id="PR00033">
    <property type="entry name" value="HTHASNC"/>
</dbReference>
<sequence>MTEYELDDVDRRLLNLLQENARSNAIGLAEELEVSDNTVHNRMERLEEAGVITGYTTSVDHDRTGLRLYFHFSCTARISERSDVAEKALALPQVTEVTELMTGQENLHIKAVGAENEDITHVAEQLDDLDLEINDENLIRTEHATPLDYVTVKELLPIER</sequence>
<dbReference type="InterPro" id="IPR000485">
    <property type="entry name" value="AsnC-type_HTH_dom"/>
</dbReference>
<dbReference type="GeneID" id="73288822"/>